<protein>
    <recommendedName>
        <fullName evidence="2">SPOR domain-containing protein</fullName>
    </recommendedName>
</protein>
<dbReference type="SUPFAM" id="SSF56436">
    <property type="entry name" value="C-type lectin-like"/>
    <property type="match status" value="1"/>
</dbReference>
<dbReference type="EMBL" id="AEVT01000108">
    <property type="protein sequence ID" value="EGA68299.1"/>
    <property type="molecule type" value="Genomic_DNA"/>
</dbReference>
<feature type="chain" id="PRO_5003228154" description="SPOR domain-containing protein" evidence="1">
    <location>
        <begin position="32"/>
        <end position="306"/>
    </location>
</feature>
<dbReference type="InterPro" id="IPR007730">
    <property type="entry name" value="SPOR-like_dom"/>
</dbReference>
<feature type="signal peptide" evidence="1">
    <location>
        <begin position="1"/>
        <end position="31"/>
    </location>
</feature>
<evidence type="ECO:0000259" key="2">
    <source>
        <dbReference type="PROSITE" id="PS51724"/>
    </source>
</evidence>
<dbReference type="SUPFAM" id="SSF110997">
    <property type="entry name" value="Sporulation related repeat"/>
    <property type="match status" value="1"/>
</dbReference>
<gene>
    <name evidence="3" type="ORF">VISI1226_18536</name>
</gene>
<evidence type="ECO:0000256" key="1">
    <source>
        <dbReference type="SAM" id="SignalP"/>
    </source>
</evidence>
<dbReference type="InterPro" id="IPR016187">
    <property type="entry name" value="CTDL_fold"/>
</dbReference>
<evidence type="ECO:0000313" key="3">
    <source>
        <dbReference type="EMBL" id="EGA68299.1"/>
    </source>
</evidence>
<reference evidence="3 4" key="1">
    <citation type="journal article" date="2012" name="Int. J. Syst. Evol. Microbiol.">
        <title>Vibrio caribbeanicus sp. nov., isolated from the marine sponge Scleritoderma cyanea.</title>
        <authorList>
            <person name="Hoffmann M."/>
            <person name="Monday S.R."/>
            <person name="Allard M.W."/>
            <person name="Strain E.A."/>
            <person name="Whittaker P."/>
            <person name="Naum M."/>
            <person name="McCarthy P.J."/>
            <person name="Lopez J.V."/>
            <person name="Fischer M."/>
            <person name="Brown E.W."/>
        </authorList>
    </citation>
    <scope>NUCLEOTIDE SEQUENCE [LARGE SCALE GENOMIC DNA]</scope>
    <source>
        <strain evidence="4">DSMZ 21326</strain>
    </source>
</reference>
<dbReference type="Proteomes" id="UP000006228">
    <property type="component" value="Unassembled WGS sequence"/>
</dbReference>
<sequence length="306" mass="34101">MKMAAQPKQPLVKLLSIALLALPAFSAPTLAEEFLCDATQASTQALPQLDTSCPIGKGLWGKQQPKSDQSQFWIQCGVYSKPLSLSKAKTLYQHISTDVWLKPEAKAFRCLIGPYQDFNQARSELNKVKQEPGYKEAFIREIIKGQPVKQTKPAAKPKPQPKVAKVKPEPVAVKAPVAAAAVAPAKSMSENKAKPDSDVSVRLTADINGVHYLVPYLLFSDDQFYMEHDLPWNRMSYEQAYKTCYRQGMRLATPIEWKALLDSGVMAKNNWPMHLPYWGEEKAGLFYSGKVNQLKGSSLLNVMCVK</sequence>
<name>E8MCD1_PHOS4</name>
<dbReference type="eggNOG" id="ENOG5031MKG">
    <property type="taxonomic scope" value="Bacteria"/>
</dbReference>
<dbReference type="GO" id="GO:0042834">
    <property type="term" value="F:peptidoglycan binding"/>
    <property type="evidence" value="ECO:0007669"/>
    <property type="project" value="InterPro"/>
</dbReference>
<comment type="caution">
    <text evidence="3">The sequence shown here is derived from an EMBL/GenBank/DDBJ whole genome shotgun (WGS) entry which is preliminary data.</text>
</comment>
<organism evidence="3 4">
    <name type="scientific">Vibrio sinaloensis DSM 21326</name>
    <dbReference type="NCBI Taxonomy" id="945550"/>
    <lineage>
        <taxon>Bacteria</taxon>
        <taxon>Pseudomonadati</taxon>
        <taxon>Pseudomonadota</taxon>
        <taxon>Gammaproteobacteria</taxon>
        <taxon>Vibrionales</taxon>
        <taxon>Vibrionaceae</taxon>
        <taxon>Vibrio</taxon>
        <taxon>Vibrio oreintalis group</taxon>
    </lineage>
</organism>
<dbReference type="InterPro" id="IPR036680">
    <property type="entry name" value="SPOR-like_sf"/>
</dbReference>
<evidence type="ECO:0000313" key="4">
    <source>
        <dbReference type="Proteomes" id="UP000006228"/>
    </source>
</evidence>
<feature type="domain" description="SPOR" evidence="2">
    <location>
        <begin position="66"/>
        <end position="141"/>
    </location>
</feature>
<proteinExistence type="predicted"/>
<dbReference type="AlphaFoldDB" id="E8MCD1"/>
<accession>E8MCD1</accession>
<dbReference type="Pfam" id="PF05036">
    <property type="entry name" value="SPOR"/>
    <property type="match status" value="1"/>
</dbReference>
<dbReference type="PROSITE" id="PS51724">
    <property type="entry name" value="SPOR"/>
    <property type="match status" value="1"/>
</dbReference>
<keyword evidence="1" id="KW-0732">Signal</keyword>